<feature type="binding site" evidence="4">
    <location>
        <position position="29"/>
    </location>
    <ligand>
        <name>Zn(2+)</name>
        <dbReference type="ChEBI" id="CHEBI:29105"/>
    </ligand>
</feature>
<evidence type="ECO:0000256" key="5">
    <source>
        <dbReference type="SAM" id="MobiDB-lite"/>
    </source>
</evidence>
<dbReference type="NCBIfam" id="TIGR00515">
    <property type="entry name" value="accD"/>
    <property type="match status" value="1"/>
</dbReference>
<dbReference type="RefSeq" id="WP_173811123.1">
    <property type="nucleotide sequence ID" value="NZ_JABSNP010000016.1"/>
</dbReference>
<keyword evidence="1 4" id="KW-0808">Transferase</keyword>
<comment type="catalytic activity">
    <reaction evidence="4">
        <text>N(6)-carboxybiotinyl-L-lysyl-[protein] + acetyl-CoA = N(6)-biotinyl-L-lysyl-[protein] + malonyl-CoA</text>
        <dbReference type="Rhea" id="RHEA:54728"/>
        <dbReference type="Rhea" id="RHEA-COMP:10505"/>
        <dbReference type="Rhea" id="RHEA-COMP:10506"/>
        <dbReference type="ChEBI" id="CHEBI:57288"/>
        <dbReference type="ChEBI" id="CHEBI:57384"/>
        <dbReference type="ChEBI" id="CHEBI:83144"/>
        <dbReference type="ChEBI" id="CHEBI:83145"/>
        <dbReference type="EC" id="2.1.3.15"/>
    </reaction>
</comment>
<evidence type="ECO:0000256" key="4">
    <source>
        <dbReference type="HAMAP-Rule" id="MF_01395"/>
    </source>
</evidence>
<comment type="subcellular location">
    <subcellularLocation>
        <location evidence="4">Cytoplasm</location>
    </subcellularLocation>
</comment>
<feature type="binding site" evidence="4">
    <location>
        <position position="32"/>
    </location>
    <ligand>
        <name>Zn(2+)</name>
        <dbReference type="ChEBI" id="CHEBI:29105"/>
    </ligand>
</feature>
<dbReference type="PANTHER" id="PTHR42995">
    <property type="entry name" value="ACETYL-COENZYME A CARBOXYLASE CARBOXYL TRANSFERASE SUBUNIT BETA, CHLOROPLASTIC"/>
    <property type="match status" value="1"/>
</dbReference>
<feature type="region of interest" description="Disordered" evidence="5">
    <location>
        <begin position="1"/>
        <end position="21"/>
    </location>
</feature>
<keyword evidence="4" id="KW-0444">Lipid biosynthesis</keyword>
<keyword evidence="3 4" id="KW-0275">Fatty acid biosynthesis</keyword>
<comment type="similarity">
    <text evidence="4">Belongs to the AccD/PCCB family.</text>
</comment>
<reference evidence="7 8" key="1">
    <citation type="submission" date="2020-05" db="EMBL/GenBank/DDBJ databases">
        <title>Genomic Encyclopedia of Type Strains, Phase IV (KMG-V): Genome sequencing to study the core and pangenomes of soil and plant-associated prokaryotes.</title>
        <authorList>
            <person name="Whitman W."/>
        </authorList>
    </citation>
    <scope>NUCLEOTIDE SEQUENCE [LARGE SCALE GENOMIC DNA]</scope>
    <source>
        <strain evidence="7 8">9A</strain>
    </source>
</reference>
<keyword evidence="4" id="KW-0479">Metal-binding</keyword>
<dbReference type="Pfam" id="PF01039">
    <property type="entry name" value="Carboxyl_trans"/>
    <property type="match status" value="1"/>
</dbReference>
<dbReference type="PRINTS" id="PR01070">
    <property type="entry name" value="ACCCTRFRASEB"/>
</dbReference>
<evidence type="ECO:0000256" key="1">
    <source>
        <dbReference type="ARBA" id="ARBA00022679"/>
    </source>
</evidence>
<dbReference type="EMBL" id="JABSNP010000016">
    <property type="protein sequence ID" value="NRT20345.1"/>
    <property type="molecule type" value="Genomic_DNA"/>
</dbReference>
<proteinExistence type="inferred from homology"/>
<feature type="zinc finger region" description="C4-type" evidence="4">
    <location>
        <begin position="29"/>
        <end position="51"/>
    </location>
</feature>
<dbReference type="PROSITE" id="PS50980">
    <property type="entry name" value="COA_CT_NTER"/>
    <property type="match status" value="1"/>
</dbReference>
<evidence type="ECO:0000256" key="3">
    <source>
        <dbReference type="ARBA" id="ARBA00023160"/>
    </source>
</evidence>
<comment type="function">
    <text evidence="4">Component of the acetyl coenzyme A carboxylase (ACC) complex. Biotin carboxylase (BC) catalyzes the carboxylation of biotin on its carrier protein (BCCP) and then the CO(2) group is transferred by the transcarboxylase to acetyl-CoA to form malonyl-CoA.</text>
</comment>
<dbReference type="EC" id="2.1.3.15" evidence="4"/>
<comment type="caution">
    <text evidence="7">The sequence shown here is derived from an EMBL/GenBank/DDBJ whole genome shotgun (WGS) entry which is preliminary data.</text>
</comment>
<dbReference type="HAMAP" id="MF_01395">
    <property type="entry name" value="AcetylCoA_CT_beta"/>
    <property type="match status" value="1"/>
</dbReference>
<protein>
    <recommendedName>
        <fullName evidence="4">Acetyl-coenzyme A carboxylase carboxyl transferase subunit beta</fullName>
        <shortName evidence="4">ACCase subunit beta</shortName>
        <shortName evidence="4">Acetyl-CoA carboxylase carboxyltransferase subunit beta</shortName>
        <ecNumber evidence="4">2.1.3.15</ecNumber>
    </recommendedName>
</protein>
<organism evidence="7 8">
    <name type="scientific">Hymenobacter caeli</name>
    <dbReference type="NCBI Taxonomy" id="2735894"/>
    <lineage>
        <taxon>Bacteria</taxon>
        <taxon>Pseudomonadati</taxon>
        <taxon>Bacteroidota</taxon>
        <taxon>Cytophagia</taxon>
        <taxon>Cytophagales</taxon>
        <taxon>Hymenobacteraceae</taxon>
        <taxon>Hymenobacter</taxon>
    </lineage>
</organism>
<comment type="cofactor">
    <cofactor evidence="4">
        <name>Zn(2+)</name>
        <dbReference type="ChEBI" id="CHEBI:29105"/>
    </cofactor>
    <text evidence="4">Binds 1 zinc ion per subunit.</text>
</comment>
<dbReference type="InterPro" id="IPR029045">
    <property type="entry name" value="ClpP/crotonase-like_dom_sf"/>
</dbReference>
<dbReference type="Gene3D" id="3.90.226.10">
    <property type="entry name" value="2-enoyl-CoA Hydratase, Chain A, domain 1"/>
    <property type="match status" value="1"/>
</dbReference>
<keyword evidence="4" id="KW-0863">Zinc-finger</keyword>
<keyword evidence="7" id="KW-0436">Ligase</keyword>
<dbReference type="GO" id="GO:0016740">
    <property type="term" value="F:transferase activity"/>
    <property type="evidence" value="ECO:0007669"/>
    <property type="project" value="UniProtKB-KW"/>
</dbReference>
<dbReference type="SUPFAM" id="SSF52096">
    <property type="entry name" value="ClpP/crotonase"/>
    <property type="match status" value="1"/>
</dbReference>
<keyword evidence="4" id="KW-0067">ATP-binding</keyword>
<comment type="subunit">
    <text evidence="4">Acetyl-CoA carboxylase is a heterohexamer composed of biotin carboxyl carrier protein (AccB), biotin carboxylase (AccC) and two subunits each of ACCase subunit alpha (AccA) and ACCase subunit beta (AccD).</text>
</comment>
<evidence type="ECO:0000256" key="2">
    <source>
        <dbReference type="ARBA" id="ARBA00022832"/>
    </source>
</evidence>
<evidence type="ECO:0000313" key="7">
    <source>
        <dbReference type="EMBL" id="NRT20345.1"/>
    </source>
</evidence>
<evidence type="ECO:0000259" key="6">
    <source>
        <dbReference type="PROSITE" id="PS50980"/>
    </source>
</evidence>
<feature type="domain" description="CoA carboxyltransferase N-terminal" evidence="6">
    <location>
        <begin position="25"/>
        <end position="294"/>
    </location>
</feature>
<dbReference type="GO" id="GO:0003989">
    <property type="term" value="F:acetyl-CoA carboxylase activity"/>
    <property type="evidence" value="ECO:0007669"/>
    <property type="project" value="UniProtKB-EC"/>
</dbReference>
<dbReference type="PANTHER" id="PTHR42995:SF5">
    <property type="entry name" value="ACETYL-COENZYME A CARBOXYLASE CARBOXYL TRANSFERASE SUBUNIT BETA, CHLOROPLASTIC"/>
    <property type="match status" value="1"/>
</dbReference>
<feature type="binding site" evidence="4">
    <location>
        <position position="51"/>
    </location>
    <ligand>
        <name>Zn(2+)</name>
        <dbReference type="ChEBI" id="CHEBI:29105"/>
    </ligand>
</feature>
<evidence type="ECO:0000313" key="8">
    <source>
        <dbReference type="Proteomes" id="UP000779507"/>
    </source>
</evidence>
<sequence length="304" mass="33104">MAWFKREEKGINTPTEQKKETPDGLWYKCPECKTVATMAEHKRLLFVCGHCGHHDRIDAADYFELLFDEGQFEELDADLTSGDPLHFVDTKAYPQRVQATEKNTGLKDAVRTAHGRSDGQPLVVAAMDFKFIGGSMGSVVGEKIARAIDYARQHRVPFLMISRSGGARMMEAGYSLMQMAKTSAKLALLAEAGVPYVSLLTDPTTGGVTASFAMLGDFNIAEPGALIGFAGPRVIKETIGKDLPKGFQSAEFVLEHGFLDFIVDRRDLKRRLADLLHLLRPAAVPAAAPGAPSAAARRSPAKGR</sequence>
<dbReference type="InterPro" id="IPR011762">
    <property type="entry name" value="COA_CT_N"/>
</dbReference>
<keyword evidence="8" id="KW-1185">Reference proteome</keyword>
<keyword evidence="4" id="KW-0963">Cytoplasm</keyword>
<dbReference type="InterPro" id="IPR034733">
    <property type="entry name" value="AcCoA_carboxyl_beta"/>
</dbReference>
<dbReference type="Proteomes" id="UP000779507">
    <property type="component" value="Unassembled WGS sequence"/>
</dbReference>
<feature type="binding site" evidence="4">
    <location>
        <position position="48"/>
    </location>
    <ligand>
        <name>Zn(2+)</name>
        <dbReference type="ChEBI" id="CHEBI:29105"/>
    </ligand>
</feature>
<comment type="pathway">
    <text evidence="4">Lipid metabolism; malonyl-CoA biosynthesis; malonyl-CoA from acetyl-CoA: step 1/1.</text>
</comment>
<name>A0ABX2FVB1_9BACT</name>
<gene>
    <name evidence="4" type="primary">accD</name>
    <name evidence="7" type="ORF">HNP98_003186</name>
</gene>
<dbReference type="InterPro" id="IPR000438">
    <property type="entry name" value="Acetyl_CoA_COase_Trfase_b_su"/>
</dbReference>
<keyword evidence="4" id="KW-0547">Nucleotide-binding</keyword>
<keyword evidence="2 4" id="KW-0276">Fatty acid metabolism</keyword>
<keyword evidence="4" id="KW-0443">Lipid metabolism</keyword>
<accession>A0ABX2FVB1</accession>
<keyword evidence="4" id="KW-0862">Zinc</keyword>